<feature type="region of interest" description="Disordered" evidence="1">
    <location>
        <begin position="292"/>
        <end position="321"/>
    </location>
</feature>
<organism evidence="2 3">
    <name type="scientific">Prorocentrum cordatum</name>
    <dbReference type="NCBI Taxonomy" id="2364126"/>
    <lineage>
        <taxon>Eukaryota</taxon>
        <taxon>Sar</taxon>
        <taxon>Alveolata</taxon>
        <taxon>Dinophyceae</taxon>
        <taxon>Prorocentrales</taxon>
        <taxon>Prorocentraceae</taxon>
        <taxon>Prorocentrum</taxon>
    </lineage>
</organism>
<reference evidence="2" key="1">
    <citation type="submission" date="2023-10" db="EMBL/GenBank/DDBJ databases">
        <authorList>
            <person name="Chen Y."/>
            <person name="Shah S."/>
            <person name="Dougan E. K."/>
            <person name="Thang M."/>
            <person name="Chan C."/>
        </authorList>
    </citation>
    <scope>NUCLEOTIDE SEQUENCE [LARGE SCALE GENOMIC DNA]</scope>
</reference>
<evidence type="ECO:0000256" key="1">
    <source>
        <dbReference type="SAM" id="MobiDB-lite"/>
    </source>
</evidence>
<dbReference type="Proteomes" id="UP001189429">
    <property type="component" value="Unassembled WGS sequence"/>
</dbReference>
<evidence type="ECO:0000313" key="2">
    <source>
        <dbReference type="EMBL" id="CAK0807104.1"/>
    </source>
</evidence>
<sequence>MPYETCRDFSVPLKVGDKLEFKIGEATTGTFAVSELPASDSVLLLVVARHDPLSTAVSFESHVFSNMESPQVAIIDAYEGSAKGKAVISDAQVKGGPPARREELRYSSVVSVLAGEYTVELDGAKGPETASKSLVALPHENYVLLRTDGHRIAQRAVVPRGPGCLPELPGQGRPAERRGHRARAGGGPVGRRGGALSARRSRAPPGARRGAEGVRRCPLRSHTSAISTGCRRWRTGGAAASARRSVALTPALAGRPQVPLSWHLVPFPCPFFAPVLCPRLCLALRFTHARLSLGPPPSPSKGRRGGLECCRGPRSSRPRIG</sequence>
<accession>A0ABN9QLV8</accession>
<comment type="caution">
    <text evidence="2">The sequence shown here is derived from an EMBL/GenBank/DDBJ whole genome shotgun (WGS) entry which is preliminary data.</text>
</comment>
<feature type="region of interest" description="Disordered" evidence="1">
    <location>
        <begin position="163"/>
        <end position="216"/>
    </location>
</feature>
<keyword evidence="3" id="KW-1185">Reference proteome</keyword>
<feature type="compositionally biased region" description="Gly residues" evidence="1">
    <location>
        <begin position="184"/>
        <end position="193"/>
    </location>
</feature>
<feature type="compositionally biased region" description="Low complexity" evidence="1">
    <location>
        <begin position="194"/>
        <end position="208"/>
    </location>
</feature>
<dbReference type="EMBL" id="CAUYUJ010003847">
    <property type="protein sequence ID" value="CAK0807104.1"/>
    <property type="molecule type" value="Genomic_DNA"/>
</dbReference>
<name>A0ABN9QLV8_9DINO</name>
<proteinExistence type="predicted"/>
<protein>
    <submittedName>
        <fullName evidence="2">Uncharacterized protein</fullName>
    </submittedName>
</protein>
<gene>
    <name evidence="2" type="ORF">PCOR1329_LOCUS13085</name>
</gene>
<evidence type="ECO:0000313" key="3">
    <source>
        <dbReference type="Proteomes" id="UP001189429"/>
    </source>
</evidence>